<dbReference type="AlphaFoldDB" id="A0AAW2YTS5"/>
<accession>A0AAW2YTS5</accession>
<sequence length="199" mass="23526">MIVVKYFDESDKYAKIIPRTTSHILKRRSSQPPTREQVEGLKNVTGNDLMSLIKQDQSDWMTKYNPITSVLLYDVVQNKFNQVQENQEFDIPKQENIFVFHIKRRVPVERILGQSTMTFSVSEAADSWLKDAYERVLSNNPFVYQIRYYDIFHHGYTRLYQDDHIPTGRTGNSMVKILMEKIQQEAIVQQDQFIKLQSR</sequence>
<protein>
    <submittedName>
        <fullName evidence="1">UBP11</fullName>
    </submittedName>
</protein>
<gene>
    <name evidence="1" type="ORF">AKO1_006836</name>
</gene>
<evidence type="ECO:0000313" key="1">
    <source>
        <dbReference type="EMBL" id="KAL0480537.1"/>
    </source>
</evidence>
<reference evidence="1 2" key="1">
    <citation type="submission" date="2024-03" db="EMBL/GenBank/DDBJ databases">
        <title>The Acrasis kona genome and developmental transcriptomes reveal deep origins of eukaryotic multicellular pathways.</title>
        <authorList>
            <person name="Sheikh S."/>
            <person name="Fu C.-J."/>
            <person name="Brown M.W."/>
            <person name="Baldauf S.L."/>
        </authorList>
    </citation>
    <scope>NUCLEOTIDE SEQUENCE [LARGE SCALE GENOMIC DNA]</scope>
    <source>
        <strain evidence="1 2">ATCC MYA-3509</strain>
    </source>
</reference>
<feature type="non-terminal residue" evidence="1">
    <location>
        <position position="199"/>
    </location>
</feature>
<name>A0AAW2YTS5_9EUKA</name>
<organism evidence="1 2">
    <name type="scientific">Acrasis kona</name>
    <dbReference type="NCBI Taxonomy" id="1008807"/>
    <lineage>
        <taxon>Eukaryota</taxon>
        <taxon>Discoba</taxon>
        <taxon>Heterolobosea</taxon>
        <taxon>Tetramitia</taxon>
        <taxon>Eutetramitia</taxon>
        <taxon>Acrasidae</taxon>
        <taxon>Acrasis</taxon>
    </lineage>
</organism>
<dbReference type="Proteomes" id="UP001431209">
    <property type="component" value="Unassembled WGS sequence"/>
</dbReference>
<dbReference type="EMBL" id="JAOPGA020000668">
    <property type="protein sequence ID" value="KAL0480537.1"/>
    <property type="molecule type" value="Genomic_DNA"/>
</dbReference>
<evidence type="ECO:0000313" key="2">
    <source>
        <dbReference type="Proteomes" id="UP001431209"/>
    </source>
</evidence>
<keyword evidence="2" id="KW-1185">Reference proteome</keyword>
<comment type="caution">
    <text evidence="1">The sequence shown here is derived from an EMBL/GenBank/DDBJ whole genome shotgun (WGS) entry which is preliminary data.</text>
</comment>
<proteinExistence type="predicted"/>